<comment type="caution">
    <text evidence="18">The sequence shown here is derived from an EMBL/GenBank/DDBJ whole genome shotgun (WGS) entry which is preliminary data.</text>
</comment>
<keyword evidence="19" id="KW-1185">Reference proteome</keyword>
<keyword evidence="5" id="KW-0964">Secreted</keyword>
<feature type="active site" description="Charge relay system" evidence="15">
    <location>
        <position position="547"/>
    </location>
</feature>
<dbReference type="Gene3D" id="3.40.50.200">
    <property type="entry name" value="Peptidase S8/S53 domain"/>
    <property type="match status" value="1"/>
</dbReference>
<keyword evidence="10 15" id="KW-0720">Serine protease</keyword>
<evidence type="ECO:0000256" key="6">
    <source>
        <dbReference type="ARBA" id="ARBA00022670"/>
    </source>
</evidence>
<evidence type="ECO:0000256" key="3">
    <source>
        <dbReference type="ARBA" id="ARBA00004239"/>
    </source>
</evidence>
<keyword evidence="7 15" id="KW-0479">Metal-binding</keyword>
<reference evidence="18" key="1">
    <citation type="submission" date="2019-10" db="EMBL/GenBank/DDBJ databases">
        <authorList>
            <consortium name="DOE Joint Genome Institute"/>
            <person name="Kuo A."/>
            <person name="Miyauchi S."/>
            <person name="Kiss E."/>
            <person name="Drula E."/>
            <person name="Kohler A."/>
            <person name="Sanchez-Garcia M."/>
            <person name="Andreopoulos B."/>
            <person name="Barry K.W."/>
            <person name="Bonito G."/>
            <person name="Buee M."/>
            <person name="Carver A."/>
            <person name="Chen C."/>
            <person name="Cichocki N."/>
            <person name="Clum A."/>
            <person name="Culley D."/>
            <person name="Crous P.W."/>
            <person name="Fauchery L."/>
            <person name="Girlanda M."/>
            <person name="Hayes R."/>
            <person name="Keri Z."/>
            <person name="LaButti K."/>
            <person name="Lipzen A."/>
            <person name="Lombard V."/>
            <person name="Magnuson J."/>
            <person name="Maillard F."/>
            <person name="Morin E."/>
            <person name="Murat C."/>
            <person name="Nolan M."/>
            <person name="Ohm R."/>
            <person name="Pangilinan J."/>
            <person name="Pereira M."/>
            <person name="Perotto S."/>
            <person name="Peter M."/>
            <person name="Riley R."/>
            <person name="Sitrit Y."/>
            <person name="Stielow B."/>
            <person name="Szollosi G."/>
            <person name="Zifcakova L."/>
            <person name="Stursova M."/>
            <person name="Spatafora J.W."/>
            <person name="Tedersoo L."/>
            <person name="Vaario L.-M."/>
            <person name="Yamada A."/>
            <person name="Yan M."/>
            <person name="Wang P."/>
            <person name="Xu J."/>
            <person name="Bruns T."/>
            <person name="Baldrian P."/>
            <person name="Vilgalys R."/>
            <person name="Henrissat B."/>
            <person name="Grigoriev I.V."/>
            <person name="Hibbett D."/>
            <person name="Nagy L.G."/>
            <person name="Martin F.M."/>
        </authorList>
    </citation>
    <scope>NUCLEOTIDE SEQUENCE</scope>
    <source>
        <strain evidence="18">Prilba</strain>
    </source>
</reference>
<sequence length="659" mass="71323">MMRPFFSSFFTVSLALVLGLLQLASLATPVDPPNANIQKLKDAVVPPPNWINLGPAPPTNLIWLRVALFQARFSELERQLYEMSDPKNTRYGQHLMQEQVTELVRPDRRSVEAVNEWLAEYGITEGDRVRRSVAGDWVTILVPVAIAEEMLDTEFHLWRNTRDGEDGDVFVRTTHYSLPEHLHAHIELVQPTTYFGRPKPMSKTSFIDVLNLNINITINISGSSPSSPPVANYTNGTLTDPRLGRNCSDVVTIYCLQQLYNISGYVPTAMAKNSIGITGYLGEFANNADLQSFYKAVLPAAVNSTFKTVSVNGGQADQTLDDAGPEADLDTQYGFGLSFPTPGTFYSTGGSPPFNLDANTPTDTNEPYDDWLQYMLALRNGNVPQTISTSYSDDEQTVPQDYAVRVCKEFALLGCRGVSIIFSSGDGGVGDGDPDPTTQQCFSNDGTNRTIFLPQFPASCPYVTTVGGTMGIPEVAAPFSGGGFSNYFARPDYQNTVVQNYLNNNLPSGQYQGLFNPAGRAYPDVSAQSNRFFIYFQGIKVLISGTSAAAPTFAGIVALLNDASIAAGKSSLGFLNPMLYSIGTAGLRDITQGNAPGCGTQGFNATTGWDPVTGLGTPDFAALKSILTPYVPPAQTLLNSLIGALLNLKLSLFVSLKLL</sequence>
<evidence type="ECO:0000256" key="2">
    <source>
        <dbReference type="ARBA" id="ARBA00002451"/>
    </source>
</evidence>
<evidence type="ECO:0000256" key="13">
    <source>
        <dbReference type="ARBA" id="ARBA00023145"/>
    </source>
</evidence>
<evidence type="ECO:0000259" key="17">
    <source>
        <dbReference type="PROSITE" id="PS51695"/>
    </source>
</evidence>
<dbReference type="SUPFAM" id="SSF54897">
    <property type="entry name" value="Protease propeptides/inhibitors"/>
    <property type="match status" value="1"/>
</dbReference>
<dbReference type="InterPro" id="IPR023828">
    <property type="entry name" value="Peptidase_S8_Ser-AS"/>
</dbReference>
<evidence type="ECO:0000256" key="7">
    <source>
        <dbReference type="ARBA" id="ARBA00022723"/>
    </source>
</evidence>
<evidence type="ECO:0000256" key="1">
    <source>
        <dbReference type="ARBA" id="ARBA00001910"/>
    </source>
</evidence>
<dbReference type="GO" id="GO:0004252">
    <property type="term" value="F:serine-type endopeptidase activity"/>
    <property type="evidence" value="ECO:0007669"/>
    <property type="project" value="UniProtKB-UniRule"/>
</dbReference>
<dbReference type="Pfam" id="PF09286">
    <property type="entry name" value="Pro-kuma_activ"/>
    <property type="match status" value="1"/>
</dbReference>
<dbReference type="EMBL" id="WHVB01000057">
    <property type="protein sequence ID" value="KAF8464341.1"/>
    <property type="molecule type" value="Genomic_DNA"/>
</dbReference>
<dbReference type="CDD" id="cd11377">
    <property type="entry name" value="Pro-peptidase_S53"/>
    <property type="match status" value="1"/>
</dbReference>
<evidence type="ECO:0000256" key="5">
    <source>
        <dbReference type="ARBA" id="ARBA00022525"/>
    </source>
</evidence>
<keyword evidence="11 15" id="KW-0106">Calcium</keyword>
<dbReference type="PROSITE" id="PS51695">
    <property type="entry name" value="SEDOLISIN"/>
    <property type="match status" value="1"/>
</dbReference>
<feature type="binding site" evidence="15">
    <location>
        <position position="610"/>
    </location>
    <ligand>
        <name>Ca(2+)</name>
        <dbReference type="ChEBI" id="CHEBI:29108"/>
    </ligand>
</feature>
<keyword evidence="13" id="KW-0865">Zymogen</keyword>
<comment type="subcellular location">
    <subcellularLocation>
        <location evidence="3">Secreted</location>
        <location evidence="3">Extracellular space</location>
    </subcellularLocation>
</comment>
<keyword evidence="12" id="KW-0843">Virulence</keyword>
<protein>
    <recommendedName>
        <fullName evidence="4">tripeptidyl-peptidase II</fullName>
        <ecNumber evidence="4">3.4.14.10</ecNumber>
    </recommendedName>
</protein>
<gene>
    <name evidence="18" type="ORF">DFH94DRAFT_397138</name>
</gene>
<organism evidence="18 19">
    <name type="scientific">Russula ochroleuca</name>
    <dbReference type="NCBI Taxonomy" id="152965"/>
    <lineage>
        <taxon>Eukaryota</taxon>
        <taxon>Fungi</taxon>
        <taxon>Dikarya</taxon>
        <taxon>Basidiomycota</taxon>
        <taxon>Agaricomycotina</taxon>
        <taxon>Agaricomycetes</taxon>
        <taxon>Russulales</taxon>
        <taxon>Russulaceae</taxon>
        <taxon>Russula</taxon>
    </lineage>
</organism>
<comment type="catalytic activity">
    <reaction evidence="1">
        <text>Release of an N-terminal tripeptide from a polypeptide.</text>
        <dbReference type="EC" id="3.4.14.10"/>
    </reaction>
</comment>
<dbReference type="InterPro" id="IPR015366">
    <property type="entry name" value="S53_propep"/>
</dbReference>
<evidence type="ECO:0000256" key="4">
    <source>
        <dbReference type="ARBA" id="ARBA00012462"/>
    </source>
</evidence>
<dbReference type="InterPro" id="IPR050819">
    <property type="entry name" value="Tripeptidyl-peptidase_I"/>
</dbReference>
<keyword evidence="9 15" id="KW-0378">Hydrolase</keyword>
<feature type="binding site" evidence="15">
    <location>
        <position position="608"/>
    </location>
    <ligand>
        <name>Ca(2+)</name>
        <dbReference type="ChEBI" id="CHEBI:29108"/>
    </ligand>
</feature>
<dbReference type="PROSITE" id="PS00138">
    <property type="entry name" value="SUBTILASE_SER"/>
    <property type="match status" value="1"/>
</dbReference>
<evidence type="ECO:0000256" key="8">
    <source>
        <dbReference type="ARBA" id="ARBA00022729"/>
    </source>
</evidence>
<dbReference type="Proteomes" id="UP000759537">
    <property type="component" value="Unassembled WGS sequence"/>
</dbReference>
<feature type="chain" id="PRO_5040222669" description="tripeptidyl-peptidase II" evidence="16">
    <location>
        <begin position="28"/>
        <end position="659"/>
    </location>
</feature>
<dbReference type="OrthoDB" id="409122at2759"/>
<keyword evidence="14" id="KW-0325">Glycoprotein</keyword>
<evidence type="ECO:0000256" key="16">
    <source>
        <dbReference type="SAM" id="SignalP"/>
    </source>
</evidence>
<comment type="cofactor">
    <cofactor evidence="15">
        <name>Ca(2+)</name>
        <dbReference type="ChEBI" id="CHEBI:29108"/>
    </cofactor>
    <text evidence="15">Binds 1 Ca(2+) ion per subunit.</text>
</comment>
<dbReference type="GO" id="GO:0006508">
    <property type="term" value="P:proteolysis"/>
    <property type="evidence" value="ECO:0007669"/>
    <property type="project" value="UniProtKB-KW"/>
</dbReference>
<feature type="active site" description="Charge relay system" evidence="15">
    <location>
        <position position="330"/>
    </location>
</feature>
<dbReference type="GO" id="GO:0046872">
    <property type="term" value="F:metal ion binding"/>
    <property type="evidence" value="ECO:0007669"/>
    <property type="project" value="UniProtKB-UniRule"/>
</dbReference>
<reference evidence="18" key="2">
    <citation type="journal article" date="2020" name="Nat. Commun.">
        <title>Large-scale genome sequencing of mycorrhizal fungi provides insights into the early evolution of symbiotic traits.</title>
        <authorList>
            <person name="Miyauchi S."/>
            <person name="Kiss E."/>
            <person name="Kuo A."/>
            <person name="Drula E."/>
            <person name="Kohler A."/>
            <person name="Sanchez-Garcia M."/>
            <person name="Morin E."/>
            <person name="Andreopoulos B."/>
            <person name="Barry K.W."/>
            <person name="Bonito G."/>
            <person name="Buee M."/>
            <person name="Carver A."/>
            <person name="Chen C."/>
            <person name="Cichocki N."/>
            <person name="Clum A."/>
            <person name="Culley D."/>
            <person name="Crous P.W."/>
            <person name="Fauchery L."/>
            <person name="Girlanda M."/>
            <person name="Hayes R.D."/>
            <person name="Keri Z."/>
            <person name="LaButti K."/>
            <person name="Lipzen A."/>
            <person name="Lombard V."/>
            <person name="Magnuson J."/>
            <person name="Maillard F."/>
            <person name="Murat C."/>
            <person name="Nolan M."/>
            <person name="Ohm R.A."/>
            <person name="Pangilinan J."/>
            <person name="Pereira M.F."/>
            <person name="Perotto S."/>
            <person name="Peter M."/>
            <person name="Pfister S."/>
            <person name="Riley R."/>
            <person name="Sitrit Y."/>
            <person name="Stielow J.B."/>
            <person name="Szollosi G."/>
            <person name="Zifcakova L."/>
            <person name="Stursova M."/>
            <person name="Spatafora J.W."/>
            <person name="Tedersoo L."/>
            <person name="Vaario L.M."/>
            <person name="Yamada A."/>
            <person name="Yan M."/>
            <person name="Wang P."/>
            <person name="Xu J."/>
            <person name="Bruns T."/>
            <person name="Baldrian P."/>
            <person name="Vilgalys R."/>
            <person name="Dunand C."/>
            <person name="Henrissat B."/>
            <person name="Grigoriev I.V."/>
            <person name="Hibbett D."/>
            <person name="Nagy L.G."/>
            <person name="Martin F.M."/>
        </authorList>
    </citation>
    <scope>NUCLEOTIDE SEQUENCE</scope>
    <source>
        <strain evidence="18">Prilba</strain>
    </source>
</reference>
<evidence type="ECO:0000256" key="11">
    <source>
        <dbReference type="ARBA" id="ARBA00022837"/>
    </source>
</evidence>
<evidence type="ECO:0000313" key="19">
    <source>
        <dbReference type="Proteomes" id="UP000759537"/>
    </source>
</evidence>
<accession>A0A9P5JVV4</accession>
<dbReference type="SUPFAM" id="SSF52743">
    <property type="entry name" value="Subtilisin-like"/>
    <property type="match status" value="1"/>
</dbReference>
<feature type="active site" description="Charge relay system" evidence="15">
    <location>
        <position position="326"/>
    </location>
</feature>
<evidence type="ECO:0000256" key="9">
    <source>
        <dbReference type="ARBA" id="ARBA00022801"/>
    </source>
</evidence>
<dbReference type="PANTHER" id="PTHR14218:SF15">
    <property type="entry name" value="TRIPEPTIDYL-PEPTIDASE 1"/>
    <property type="match status" value="1"/>
</dbReference>
<dbReference type="InterPro" id="IPR030400">
    <property type="entry name" value="Sedolisin_dom"/>
</dbReference>
<feature type="binding site" evidence="15">
    <location>
        <position position="589"/>
    </location>
    <ligand>
        <name>Ca(2+)</name>
        <dbReference type="ChEBI" id="CHEBI:29108"/>
    </ligand>
</feature>
<feature type="signal peptide" evidence="16">
    <location>
        <begin position="1"/>
        <end position="27"/>
    </location>
</feature>
<dbReference type="GO" id="GO:0005576">
    <property type="term" value="C:extracellular region"/>
    <property type="evidence" value="ECO:0007669"/>
    <property type="project" value="UniProtKB-SubCell"/>
</dbReference>
<feature type="binding site" evidence="15">
    <location>
        <position position="590"/>
    </location>
    <ligand>
        <name>Ca(2+)</name>
        <dbReference type="ChEBI" id="CHEBI:29108"/>
    </ligand>
</feature>
<dbReference type="FunFam" id="3.40.50.200:FF:000015">
    <property type="entry name" value="Tripeptidyl peptidase A"/>
    <property type="match status" value="1"/>
</dbReference>
<evidence type="ECO:0000256" key="10">
    <source>
        <dbReference type="ARBA" id="ARBA00022825"/>
    </source>
</evidence>
<evidence type="ECO:0000313" key="18">
    <source>
        <dbReference type="EMBL" id="KAF8464341.1"/>
    </source>
</evidence>
<dbReference type="SMART" id="SM00944">
    <property type="entry name" value="Pro-kuma_activ"/>
    <property type="match status" value="1"/>
</dbReference>
<dbReference type="GO" id="GO:0008240">
    <property type="term" value="F:tripeptidyl-peptidase activity"/>
    <property type="evidence" value="ECO:0007669"/>
    <property type="project" value="UniProtKB-EC"/>
</dbReference>
<dbReference type="PANTHER" id="PTHR14218">
    <property type="entry name" value="PROTEASE S8 TRIPEPTIDYL PEPTIDASE I CLN2"/>
    <property type="match status" value="1"/>
</dbReference>
<feature type="domain" description="Peptidase S53" evidence="17">
    <location>
        <begin position="250"/>
        <end position="630"/>
    </location>
</feature>
<proteinExistence type="predicted"/>
<evidence type="ECO:0000256" key="14">
    <source>
        <dbReference type="ARBA" id="ARBA00023180"/>
    </source>
</evidence>
<dbReference type="InterPro" id="IPR036852">
    <property type="entry name" value="Peptidase_S8/S53_dom_sf"/>
</dbReference>
<dbReference type="CDD" id="cd04056">
    <property type="entry name" value="Peptidases_S53"/>
    <property type="match status" value="1"/>
</dbReference>
<name>A0A9P5JVV4_9AGAM</name>
<dbReference type="EC" id="3.4.14.10" evidence="4"/>
<evidence type="ECO:0000256" key="12">
    <source>
        <dbReference type="ARBA" id="ARBA00023026"/>
    </source>
</evidence>
<evidence type="ECO:0000256" key="15">
    <source>
        <dbReference type="PROSITE-ProRule" id="PRU01032"/>
    </source>
</evidence>
<dbReference type="AlphaFoldDB" id="A0A9P5JVV4"/>
<comment type="function">
    <text evidence="2">Secreted tripeptidyl-peptidase which degrades proteins at acidic pHs and is involved in virulence.</text>
</comment>
<keyword evidence="6 15" id="KW-0645">Protease</keyword>
<keyword evidence="8 16" id="KW-0732">Signal</keyword>